<gene>
    <name evidence="2" type="ORF">M9458_033124</name>
</gene>
<feature type="region of interest" description="Disordered" evidence="1">
    <location>
        <begin position="201"/>
        <end position="282"/>
    </location>
</feature>
<evidence type="ECO:0000313" key="2">
    <source>
        <dbReference type="EMBL" id="KAL0172813.1"/>
    </source>
</evidence>
<dbReference type="Proteomes" id="UP001529510">
    <property type="component" value="Unassembled WGS sequence"/>
</dbReference>
<comment type="caution">
    <text evidence="2">The sequence shown here is derived from an EMBL/GenBank/DDBJ whole genome shotgun (WGS) entry which is preliminary data.</text>
</comment>
<evidence type="ECO:0000256" key="1">
    <source>
        <dbReference type="SAM" id="MobiDB-lite"/>
    </source>
</evidence>
<organism evidence="2 3">
    <name type="scientific">Cirrhinus mrigala</name>
    <name type="common">Mrigala</name>
    <dbReference type="NCBI Taxonomy" id="683832"/>
    <lineage>
        <taxon>Eukaryota</taxon>
        <taxon>Metazoa</taxon>
        <taxon>Chordata</taxon>
        <taxon>Craniata</taxon>
        <taxon>Vertebrata</taxon>
        <taxon>Euteleostomi</taxon>
        <taxon>Actinopterygii</taxon>
        <taxon>Neopterygii</taxon>
        <taxon>Teleostei</taxon>
        <taxon>Ostariophysi</taxon>
        <taxon>Cypriniformes</taxon>
        <taxon>Cyprinidae</taxon>
        <taxon>Labeoninae</taxon>
        <taxon>Labeonini</taxon>
        <taxon>Cirrhinus</taxon>
    </lineage>
</organism>
<name>A0ABD0PFG0_CIRMR</name>
<feature type="compositionally biased region" description="Polar residues" evidence="1">
    <location>
        <begin position="228"/>
        <end position="245"/>
    </location>
</feature>
<dbReference type="AlphaFoldDB" id="A0ABD0PFG0"/>
<feature type="compositionally biased region" description="Low complexity" evidence="1">
    <location>
        <begin position="248"/>
        <end position="282"/>
    </location>
</feature>
<reference evidence="2 3" key="1">
    <citation type="submission" date="2024-05" db="EMBL/GenBank/DDBJ databases">
        <title>Genome sequencing and assembly of Indian major carp, Cirrhinus mrigala (Hamilton, 1822).</title>
        <authorList>
            <person name="Mohindra V."/>
            <person name="Chowdhury L.M."/>
            <person name="Lal K."/>
            <person name="Jena J.K."/>
        </authorList>
    </citation>
    <scope>NUCLEOTIDE SEQUENCE [LARGE SCALE GENOMIC DNA]</scope>
    <source>
        <strain evidence="2">CM1030</strain>
        <tissue evidence="2">Blood</tissue>
    </source>
</reference>
<evidence type="ECO:0008006" key="4">
    <source>
        <dbReference type="Google" id="ProtNLM"/>
    </source>
</evidence>
<protein>
    <recommendedName>
        <fullName evidence="4">Retrotransposon gag domain-containing protein</fullName>
    </recommendedName>
</protein>
<keyword evidence="3" id="KW-1185">Reference proteome</keyword>
<accession>A0ABD0PFG0</accession>
<feature type="non-terminal residue" evidence="2">
    <location>
        <position position="1"/>
    </location>
</feature>
<evidence type="ECO:0000313" key="3">
    <source>
        <dbReference type="Proteomes" id="UP001529510"/>
    </source>
</evidence>
<sequence length="329" mass="36331">FALFHCLVYLSLWTAHRYSDSACLFGFRFCPAYVSLFVWRLTLPVLTTICLIKLASGSYTLPWSPVTEYFAYQRSSGFCTQIITMDPASRLVQLRQGNRPIEQYVMDFCELCHLVDFKESFLKDIFFYGLDKDISHKMPGHHRHWSLVRYIDFALLLSGLAFTVGMADDQPCPPPVSATPKNVHVMSGIVTIIPEPLHVKPVKPKSARVMPTKPEPSHARSAKPKPAQVTSTKPSSAHVTSTKPQFTHAKPAAPRPAHAKPAASGPTHAKPAAPGPAHAMPALPEPVHKMAAIPEPVHKMAAIPKPVHKMTAIPKPVHKMATHLSPQSR</sequence>
<proteinExistence type="predicted"/>
<dbReference type="EMBL" id="JAMKFB020000016">
    <property type="protein sequence ID" value="KAL0172813.1"/>
    <property type="molecule type" value="Genomic_DNA"/>
</dbReference>